<dbReference type="AlphaFoldDB" id="G2DYF0"/>
<evidence type="ECO:0000313" key="5">
    <source>
        <dbReference type="Proteomes" id="UP000004200"/>
    </source>
</evidence>
<sequence>MLQQWLADVLATDSFELTPASSDASFRRYWRLAREGTTLIAMDAPPAHEDCGRFADLSRRFRQIGVNTPEIHAENREQGFLLLSDLGNRVYLGELDDDTAGRLYADALSTLATIQARAPVEGLPVYDAPFFQREMDLFGEWLLGRHLGIVLDAGEQTMFDRAHASLIDSALDQPRVCVHRDFHSRNLMLTETANPGVLDFQDAVLGPLTYDLASLLRDCYIAWPEERVRDWALGYLDLAIRSEILEPVPAERFLRWFDLMGMQRHLKACGIFARLNHRDGKPHYLADVPRTLGYVIEVAGRYPEFGDLADFLRRCVMPGLSSVSP</sequence>
<dbReference type="Gene3D" id="3.90.1200.10">
    <property type="match status" value="1"/>
</dbReference>
<dbReference type="Proteomes" id="UP000004200">
    <property type="component" value="Unassembled WGS sequence"/>
</dbReference>
<dbReference type="RefSeq" id="WP_007039777.1">
    <property type="nucleotide sequence ID" value="NZ_AFWT01000006.1"/>
</dbReference>
<dbReference type="eggNOG" id="COG3178">
    <property type="taxonomic scope" value="Bacteria"/>
</dbReference>
<dbReference type="Gene3D" id="3.30.200.20">
    <property type="entry name" value="Phosphorylase Kinase, domain 1"/>
    <property type="match status" value="1"/>
</dbReference>
<dbReference type="SUPFAM" id="SSF56112">
    <property type="entry name" value="Protein kinase-like (PK-like)"/>
    <property type="match status" value="1"/>
</dbReference>
<evidence type="ECO:0000256" key="2">
    <source>
        <dbReference type="ARBA" id="ARBA00022840"/>
    </source>
</evidence>
<name>G2DYF0_9GAMM</name>
<feature type="domain" description="Aminoglycoside phosphotransferase" evidence="3">
    <location>
        <begin position="17"/>
        <end position="236"/>
    </location>
</feature>
<dbReference type="GO" id="GO:0005524">
    <property type="term" value="F:ATP binding"/>
    <property type="evidence" value="ECO:0007669"/>
    <property type="project" value="UniProtKB-KW"/>
</dbReference>
<dbReference type="STRING" id="765913.ThidrDRAFT_1062"/>
<keyword evidence="4" id="KW-0808">Transferase</keyword>
<dbReference type="PANTHER" id="PTHR33540">
    <property type="entry name" value="TRNA THREONYLCARBAMOYLADENOSINE BIOSYNTHESIS PROTEIN TSAE"/>
    <property type="match status" value="1"/>
</dbReference>
<evidence type="ECO:0000256" key="1">
    <source>
        <dbReference type="ARBA" id="ARBA00022741"/>
    </source>
</evidence>
<evidence type="ECO:0000259" key="3">
    <source>
        <dbReference type="Pfam" id="PF01636"/>
    </source>
</evidence>
<gene>
    <name evidence="4" type="ORF">ThidrDRAFT_1062</name>
</gene>
<accession>G2DYF0</accession>
<dbReference type="PATRIC" id="fig|765913.3.peg.1088"/>
<dbReference type="Pfam" id="PF01636">
    <property type="entry name" value="APH"/>
    <property type="match status" value="1"/>
</dbReference>
<keyword evidence="1" id="KW-0547">Nucleotide-binding</keyword>
<dbReference type="EMBL" id="AFWT01000006">
    <property type="protein sequence ID" value="EGV32577.1"/>
    <property type="molecule type" value="Genomic_DNA"/>
</dbReference>
<dbReference type="InterPro" id="IPR011009">
    <property type="entry name" value="Kinase-like_dom_sf"/>
</dbReference>
<organism evidence="4 5">
    <name type="scientific">Thiorhodococcus drewsii AZ1</name>
    <dbReference type="NCBI Taxonomy" id="765913"/>
    <lineage>
        <taxon>Bacteria</taxon>
        <taxon>Pseudomonadati</taxon>
        <taxon>Pseudomonadota</taxon>
        <taxon>Gammaproteobacteria</taxon>
        <taxon>Chromatiales</taxon>
        <taxon>Chromatiaceae</taxon>
        <taxon>Thiorhodococcus</taxon>
    </lineage>
</organism>
<dbReference type="PANTHER" id="PTHR33540:SF1">
    <property type="entry name" value="N-ACETYLMURAMATE_N-ACETYLGLUCOSAMINE KINASE"/>
    <property type="match status" value="1"/>
</dbReference>
<dbReference type="InterPro" id="IPR002575">
    <property type="entry name" value="Aminoglycoside_PTrfase"/>
</dbReference>
<keyword evidence="5" id="KW-1185">Reference proteome</keyword>
<reference evidence="4 5" key="1">
    <citation type="submission" date="2011-06" db="EMBL/GenBank/DDBJ databases">
        <title>The draft genome of Thiorhodococcus drewsii AZ1.</title>
        <authorList>
            <consortium name="US DOE Joint Genome Institute (JGI-PGF)"/>
            <person name="Lucas S."/>
            <person name="Han J."/>
            <person name="Lapidus A."/>
            <person name="Cheng J.-F."/>
            <person name="Goodwin L."/>
            <person name="Pitluck S."/>
            <person name="Peters L."/>
            <person name="Land M.L."/>
            <person name="Hauser L."/>
            <person name="Vogl K."/>
            <person name="Liu Z."/>
            <person name="Imhoff J."/>
            <person name="Thiel V."/>
            <person name="Frigaard N.-U."/>
            <person name="Bryant D.A."/>
            <person name="Woyke T.J."/>
        </authorList>
    </citation>
    <scope>NUCLEOTIDE SEQUENCE [LARGE SCALE GENOMIC DNA]</scope>
    <source>
        <strain evidence="4 5">AZ1</strain>
    </source>
</reference>
<dbReference type="GO" id="GO:0016740">
    <property type="term" value="F:transferase activity"/>
    <property type="evidence" value="ECO:0007669"/>
    <property type="project" value="UniProtKB-KW"/>
</dbReference>
<proteinExistence type="predicted"/>
<evidence type="ECO:0000313" key="4">
    <source>
        <dbReference type="EMBL" id="EGV32577.1"/>
    </source>
</evidence>
<protein>
    <submittedName>
        <fullName evidence="4">Aminoglycoside phosphotransferase</fullName>
    </submittedName>
</protein>
<keyword evidence="2" id="KW-0067">ATP-binding</keyword>
<dbReference type="OrthoDB" id="9809275at2"/>
<comment type="caution">
    <text evidence="4">The sequence shown here is derived from an EMBL/GenBank/DDBJ whole genome shotgun (WGS) entry which is preliminary data.</text>
</comment>